<comment type="subunit">
    <text evidence="8">Homotetramer.</text>
</comment>
<protein>
    <recommendedName>
        <fullName evidence="4 8">Trehalose-6-phosphate synthase</fullName>
        <ecNumber evidence="3 8">2.4.1.15</ecNumber>
    </recommendedName>
    <alternativeName>
        <fullName evidence="8">Osmoregulatory trehalose synthesis protein A</fullName>
    </alternativeName>
    <alternativeName>
        <fullName evidence="8">UDP-glucose-glucosephosphate glucosyltransferase</fullName>
    </alternativeName>
</protein>
<dbReference type="EMBL" id="CP014141">
    <property type="protein sequence ID" value="AMA75959.1"/>
    <property type="molecule type" value="Genomic_DNA"/>
</dbReference>
<proteinExistence type="inferred from homology"/>
<dbReference type="GO" id="GO:0005992">
    <property type="term" value="P:trehalose biosynthetic process"/>
    <property type="evidence" value="ECO:0007669"/>
    <property type="project" value="UniProtKB-UniRule"/>
</dbReference>
<comment type="function">
    <text evidence="8">Probably involved in the osmoprotection via the biosynthesis of trehalose. Catalyzes the transfer of glucose from UDP-alpha-D-glucose (UDP-Glc) to D-glucose 6-phosphate (Glc-6-P) to form trehalose-6-phosphate. Acts with retention of the anomeric configuration of the UDP-sugar donor.</text>
</comment>
<dbReference type="Proteomes" id="UP000061630">
    <property type="component" value="Chromosome"/>
</dbReference>
<evidence type="ECO:0000256" key="2">
    <source>
        <dbReference type="ARBA" id="ARBA00008799"/>
    </source>
</evidence>
<dbReference type="Gene3D" id="3.40.50.2000">
    <property type="entry name" value="Glycogen Phosphorylase B"/>
    <property type="match status" value="2"/>
</dbReference>
<dbReference type="GO" id="GO:0003825">
    <property type="term" value="F:alpha,alpha-trehalose-phosphate synthase (UDP-forming) activity"/>
    <property type="evidence" value="ECO:0007669"/>
    <property type="project" value="UniProtKB-UniRule"/>
</dbReference>
<sequence length="449" mass="51598">MGLIIVANRAPFRLTPEGLVPAVGGLATALLPVLERRHGVWVAAGEWREKGQAATPRESQVRLEQVFLPEKEWQGYYGGFSNRVLWPLCHYFLERVELRRDFYQDYQRANRRFAERVAQVFREGDTVFVQDYHLLLLPRLLRERIPAKIGFFFHIPWPSSGVFRILPWGRALVEGVLGADLIGFHTPEYVENFLRTAAYYGYQVEENRVRVGERWVRVEAHPLGIDTGRFGELAQDPHIGLHARALKRLAGAERLILGVDRLDYTKGILERLLAYERLLQSYPQWRGRVAFFQIATPSRTSVHAYRELKRRVDEVVGRIMGSFLREDWVPLRYFYQTYTQEELAAFYRAADVALITPLRDGMNLVAMEYAYTTEDGVLVLSNLAGAAEYLKEALLVNPYDLDGMAQALDRALRMPGGERRERLSALKARIEALDVQGWAERFLASLEEG</sequence>
<dbReference type="PANTHER" id="PTHR10788">
    <property type="entry name" value="TREHALOSE-6-PHOSPHATE SYNTHASE"/>
    <property type="match status" value="1"/>
</dbReference>
<dbReference type="EC" id="2.4.1.15" evidence="3 8"/>
<gene>
    <name evidence="9" type="ORF">AV541_08315</name>
</gene>
<evidence type="ECO:0000256" key="5">
    <source>
        <dbReference type="ARBA" id="ARBA00022676"/>
    </source>
</evidence>
<dbReference type="CDD" id="cd03788">
    <property type="entry name" value="GT20_TPS"/>
    <property type="match status" value="1"/>
</dbReference>
<dbReference type="InterPro" id="IPR001830">
    <property type="entry name" value="Glyco_trans_20"/>
</dbReference>
<name>A0A0X8D8U3_9DEIN</name>
<comment type="similarity">
    <text evidence="2 8">Belongs to the glycosyltransferase 20 family.</text>
</comment>
<dbReference type="SUPFAM" id="SSF53756">
    <property type="entry name" value="UDP-Glycosyltransferase/glycogen phosphorylase"/>
    <property type="match status" value="1"/>
</dbReference>
<comment type="catalytic activity">
    <reaction evidence="7 8">
        <text>D-glucose 6-phosphate + UDP-alpha-D-glucose = alpha,alpha-trehalose 6-phosphate + UDP + H(+)</text>
        <dbReference type="Rhea" id="RHEA:18889"/>
        <dbReference type="ChEBI" id="CHEBI:15378"/>
        <dbReference type="ChEBI" id="CHEBI:58223"/>
        <dbReference type="ChEBI" id="CHEBI:58429"/>
        <dbReference type="ChEBI" id="CHEBI:58885"/>
        <dbReference type="ChEBI" id="CHEBI:61548"/>
        <dbReference type="EC" id="2.4.1.15"/>
    </reaction>
</comment>
<evidence type="ECO:0000256" key="8">
    <source>
        <dbReference type="RuleBase" id="RU362045"/>
    </source>
</evidence>
<evidence type="ECO:0000256" key="7">
    <source>
        <dbReference type="ARBA" id="ARBA00048039"/>
    </source>
</evidence>
<keyword evidence="5 8" id="KW-0328">Glycosyltransferase</keyword>
<dbReference type="KEGG" id="tpar:AV541_08315"/>
<dbReference type="Pfam" id="PF00982">
    <property type="entry name" value="Glyco_transf_20"/>
    <property type="match status" value="1"/>
</dbReference>
<dbReference type="InterPro" id="IPR012766">
    <property type="entry name" value="Trehalose_OtsA"/>
</dbReference>
<dbReference type="AlphaFoldDB" id="A0A0X8D8U3"/>
<organism evidence="9 10">
    <name type="scientific">Thermus parvatiensis</name>
    <dbReference type="NCBI Taxonomy" id="456163"/>
    <lineage>
        <taxon>Bacteria</taxon>
        <taxon>Thermotogati</taxon>
        <taxon>Deinococcota</taxon>
        <taxon>Deinococci</taxon>
        <taxon>Thermales</taxon>
        <taxon>Thermaceae</taxon>
        <taxon>Thermus</taxon>
    </lineage>
</organism>
<comment type="pathway">
    <text evidence="1 8">Glycan biosynthesis; trehalose biosynthesis.</text>
</comment>
<dbReference type="NCBIfam" id="TIGR02400">
    <property type="entry name" value="trehalose_OtsA"/>
    <property type="match status" value="1"/>
</dbReference>
<dbReference type="SMR" id="A0A0X8D8U3"/>
<accession>A0A0X8D8U3</accession>
<evidence type="ECO:0000313" key="10">
    <source>
        <dbReference type="Proteomes" id="UP000061630"/>
    </source>
</evidence>
<evidence type="ECO:0000313" key="9">
    <source>
        <dbReference type="EMBL" id="AMA75959.1"/>
    </source>
</evidence>
<reference evidence="9 10" key="1">
    <citation type="submission" date="2016-01" db="EMBL/GenBank/DDBJ databases">
        <title>Genome sequence of Thermus parvatiensis, a thermophile isolated from a hot water spring.</title>
        <authorList>
            <person name="Tripathi C."/>
            <person name="Lal R."/>
        </authorList>
    </citation>
    <scope>NUCLEOTIDE SEQUENCE [LARGE SCALE GENOMIC DNA]</scope>
    <source>
        <strain evidence="9 10">RL</strain>
    </source>
</reference>
<dbReference type="RefSeq" id="WP_060384678.1">
    <property type="nucleotide sequence ID" value="NZ_CP014141.1"/>
</dbReference>
<evidence type="ECO:0000256" key="1">
    <source>
        <dbReference type="ARBA" id="ARBA00005199"/>
    </source>
</evidence>
<evidence type="ECO:0000256" key="6">
    <source>
        <dbReference type="ARBA" id="ARBA00022679"/>
    </source>
</evidence>
<evidence type="ECO:0000256" key="3">
    <source>
        <dbReference type="ARBA" id="ARBA00012538"/>
    </source>
</evidence>
<evidence type="ECO:0000256" key="4">
    <source>
        <dbReference type="ARBA" id="ARBA00018539"/>
    </source>
</evidence>
<dbReference type="PANTHER" id="PTHR10788:SF106">
    <property type="entry name" value="BCDNA.GH08860"/>
    <property type="match status" value="1"/>
</dbReference>
<keyword evidence="6 8" id="KW-0808">Transferase</keyword>
<dbReference type="UniPathway" id="UPA00299"/>